<evidence type="ECO:0000313" key="1">
    <source>
        <dbReference type="EMBL" id="QHW33461.1"/>
    </source>
</evidence>
<name>A0A6C0P539_9BACL</name>
<protein>
    <submittedName>
        <fullName evidence="1">Uncharacterized protein</fullName>
    </submittedName>
</protein>
<dbReference type="KEGG" id="prz:GZH47_23455"/>
<dbReference type="EMBL" id="CP048286">
    <property type="protein sequence ID" value="QHW33461.1"/>
    <property type="molecule type" value="Genomic_DNA"/>
</dbReference>
<dbReference type="Proteomes" id="UP000479114">
    <property type="component" value="Chromosome"/>
</dbReference>
<proteinExistence type="predicted"/>
<accession>A0A6C0P539</accession>
<dbReference type="RefSeq" id="WP_162643455.1">
    <property type="nucleotide sequence ID" value="NZ_CP048286.1"/>
</dbReference>
<organism evidence="1 2">
    <name type="scientific">Paenibacillus rhizovicinus</name>
    <dbReference type="NCBI Taxonomy" id="2704463"/>
    <lineage>
        <taxon>Bacteria</taxon>
        <taxon>Bacillati</taxon>
        <taxon>Bacillota</taxon>
        <taxon>Bacilli</taxon>
        <taxon>Bacillales</taxon>
        <taxon>Paenibacillaceae</taxon>
        <taxon>Paenibacillus</taxon>
    </lineage>
</organism>
<keyword evidence="2" id="KW-1185">Reference proteome</keyword>
<evidence type="ECO:0000313" key="2">
    <source>
        <dbReference type="Proteomes" id="UP000479114"/>
    </source>
</evidence>
<dbReference type="AlphaFoldDB" id="A0A6C0P539"/>
<sequence>MTKLPQLYALQLERLIAHGLREERILELLRSGSEAELAALVNPEVKWERLITYAQDNRQTLEKAVRHGYSFPFITIGGIKSLLAIKFGRQEAADYSFGGDRIEGLRLHASEHDLLRAMLPSYWVFTRAAASLPDDNVEISIALRGLAESRGDGNAGE</sequence>
<reference evidence="1 2" key="1">
    <citation type="submission" date="2020-02" db="EMBL/GenBank/DDBJ databases">
        <title>Paenibacillus sp. nov., isolated from rhizosphere soil of tomato.</title>
        <authorList>
            <person name="Weon H.-Y."/>
            <person name="Lee S.A."/>
        </authorList>
    </citation>
    <scope>NUCLEOTIDE SEQUENCE [LARGE SCALE GENOMIC DNA]</scope>
    <source>
        <strain evidence="1 2">14171R-81</strain>
    </source>
</reference>
<gene>
    <name evidence="1" type="ORF">GZH47_23455</name>
</gene>